<gene>
    <name evidence="3" type="ORF">LAL4801_02337</name>
</gene>
<keyword evidence="4" id="KW-1185">Reference proteome</keyword>
<feature type="domain" description="Glycosyltransferase subfamily 4-like N-terminal" evidence="2">
    <location>
        <begin position="22"/>
        <end position="152"/>
    </location>
</feature>
<reference evidence="4" key="1">
    <citation type="submission" date="2015-07" db="EMBL/GenBank/DDBJ databases">
        <authorList>
            <person name="Rodrigo-Torres Lidia"/>
            <person name="Arahal R.David."/>
        </authorList>
    </citation>
    <scope>NUCLEOTIDE SEQUENCE [LARGE SCALE GENOMIC DNA]</scope>
    <source>
        <strain evidence="4">CECT 4801</strain>
    </source>
</reference>
<dbReference type="STRING" id="187304.B0E33_17785"/>
<feature type="coiled-coil region" evidence="1">
    <location>
        <begin position="378"/>
        <end position="405"/>
    </location>
</feature>
<protein>
    <recommendedName>
        <fullName evidence="2">Glycosyltransferase subfamily 4-like N-terminal domain-containing protein</fullName>
    </recommendedName>
</protein>
<dbReference type="OrthoDB" id="7210452at2"/>
<evidence type="ECO:0000313" key="3">
    <source>
        <dbReference type="EMBL" id="CTQ43895.1"/>
    </source>
</evidence>
<name>A0A0M6Y1A4_9HYPH</name>
<dbReference type="GO" id="GO:0016757">
    <property type="term" value="F:glycosyltransferase activity"/>
    <property type="evidence" value="ECO:0007669"/>
    <property type="project" value="UniProtKB-ARBA"/>
</dbReference>
<evidence type="ECO:0000313" key="4">
    <source>
        <dbReference type="Proteomes" id="UP000048926"/>
    </source>
</evidence>
<accession>A0A0M6Y1A4</accession>
<dbReference type="Pfam" id="PF13439">
    <property type="entry name" value="Glyco_transf_4"/>
    <property type="match status" value="1"/>
</dbReference>
<evidence type="ECO:0000256" key="1">
    <source>
        <dbReference type="SAM" id="Coils"/>
    </source>
</evidence>
<dbReference type="SUPFAM" id="SSF53756">
    <property type="entry name" value="UDP-Glycosyltransferase/glycogen phosphorylase"/>
    <property type="match status" value="1"/>
</dbReference>
<dbReference type="EMBL" id="CXST01000001">
    <property type="protein sequence ID" value="CTQ43895.1"/>
    <property type="molecule type" value="Genomic_DNA"/>
</dbReference>
<dbReference type="AlphaFoldDB" id="A0A0M6Y1A4"/>
<evidence type="ECO:0000259" key="2">
    <source>
        <dbReference type="Pfam" id="PF13439"/>
    </source>
</evidence>
<sequence>MQADRRPLRILMTNNTLDQPAGSELYLRDLALSLMRRGHFPVAYSQSLGPVADRLRAATIPVVDDLRDLSAVPDVIHGQHHLETMTAALRFPQVPVTYTCHGWIPWQEWPPVFPNILHYVAVDDLCRERLLTSAGVPADQISVLHNFVDLDRFRKVRDLPDKPKSALVFSNSAAQVPKAIRDACTRMGIERVDIVGQNSGRSAVHPETILADYDVVFAKARAAIEAMASGCAVVVMDYGQLGGLVSSSNLQSMRGLNFGIRTLQNQLLHQDKIERELERYDASDARAVTQWIRANAGLEAAVDRWLEIYYRTIERWSDVAGTLHDGERLTSASRYVSQLAPRVKAKEQAEHCKNLADADLRAAKAQMERDTAVAANNDARHKARIAELEREVQGLKRELQGLKRELERHRFPGLAVRMAWQGFEKQVLKPCRRQIASFRKPKS</sequence>
<dbReference type="Proteomes" id="UP000048926">
    <property type="component" value="Unassembled WGS sequence"/>
</dbReference>
<dbReference type="Gene3D" id="3.40.50.2000">
    <property type="entry name" value="Glycogen Phosphorylase B"/>
    <property type="match status" value="1"/>
</dbReference>
<dbReference type="InterPro" id="IPR028098">
    <property type="entry name" value="Glyco_trans_4-like_N"/>
</dbReference>
<dbReference type="RefSeq" id="WP_055656166.1">
    <property type="nucleotide sequence ID" value="NZ_CXST01000001.1"/>
</dbReference>
<proteinExistence type="predicted"/>
<organism evidence="3 4">
    <name type="scientific">Roseibium aggregatum</name>
    <dbReference type="NCBI Taxonomy" id="187304"/>
    <lineage>
        <taxon>Bacteria</taxon>
        <taxon>Pseudomonadati</taxon>
        <taxon>Pseudomonadota</taxon>
        <taxon>Alphaproteobacteria</taxon>
        <taxon>Hyphomicrobiales</taxon>
        <taxon>Stappiaceae</taxon>
        <taxon>Roseibium</taxon>
    </lineage>
</organism>
<keyword evidence="1" id="KW-0175">Coiled coil</keyword>